<protein>
    <submittedName>
        <fullName evidence="1">Putative SAM-dependent methyltransferase</fullName>
    </submittedName>
</protein>
<dbReference type="Proteomes" id="UP000182412">
    <property type="component" value="Unassembled WGS sequence"/>
</dbReference>
<keyword evidence="1" id="KW-0808">Transferase</keyword>
<dbReference type="PANTHER" id="PTHR36112:SF1">
    <property type="entry name" value="RIBOSOMAL RNA SMALL SUBUNIT METHYLTRANSFERASE J"/>
    <property type="match status" value="1"/>
</dbReference>
<dbReference type="GO" id="GO:0008990">
    <property type="term" value="F:rRNA (guanine-N2-)-methyltransferase activity"/>
    <property type="evidence" value="ECO:0007669"/>
    <property type="project" value="InterPro"/>
</dbReference>
<reference evidence="1 2" key="1">
    <citation type="submission" date="2016-10" db="EMBL/GenBank/DDBJ databases">
        <authorList>
            <person name="de Groot N.N."/>
        </authorList>
    </citation>
    <scope>NUCLEOTIDE SEQUENCE [LARGE SCALE GENOMIC DNA]</scope>
    <source>
        <strain evidence="1 2">S137</strain>
    </source>
</reference>
<organism evidence="1 2">
    <name type="scientific">Selenomonas ruminantium</name>
    <dbReference type="NCBI Taxonomy" id="971"/>
    <lineage>
        <taxon>Bacteria</taxon>
        <taxon>Bacillati</taxon>
        <taxon>Bacillota</taxon>
        <taxon>Negativicutes</taxon>
        <taxon>Selenomonadales</taxon>
        <taxon>Selenomonadaceae</taxon>
        <taxon>Selenomonas</taxon>
    </lineage>
</organism>
<gene>
    <name evidence="1" type="ORF">SAMN05216366_13220</name>
</gene>
<sequence>MRKSDGENVKEYKLPAIATTGRKWNRPSEKLAREMAERLSIPYAERGREAIPDLCQSYDAKFALVAKKGLLTLVTPEAELFFHPNMAHLRLKNLRFGDGDRMAEAMDLKPGMDVLDCTLGFGADAIVASSVVGDSGSVTGLESQPLIEAVVGYGLANYTNDTDTVIAAMRRVKTHCIEAYEYLKAQPDNSVDVIYFDPMFRHPFAESKNIAPLRPVANKNPLTLETIAEARRVARHRIVLKESSKSHEFARLGFSDMAGGRYSKVRYGVIKL</sequence>
<evidence type="ECO:0000313" key="2">
    <source>
        <dbReference type="Proteomes" id="UP000182412"/>
    </source>
</evidence>
<accession>A0A1H0UG14</accession>
<dbReference type="Pfam" id="PF04445">
    <property type="entry name" value="SAM_MT"/>
    <property type="match status" value="1"/>
</dbReference>
<evidence type="ECO:0000313" key="1">
    <source>
        <dbReference type="EMBL" id="SDP64975.1"/>
    </source>
</evidence>
<dbReference type="PANTHER" id="PTHR36112">
    <property type="entry name" value="RIBOSOMAL RNA SMALL SUBUNIT METHYLTRANSFERASE J"/>
    <property type="match status" value="1"/>
</dbReference>
<dbReference type="InterPro" id="IPR007536">
    <property type="entry name" value="16SrRNA_methylTrfase_J"/>
</dbReference>
<proteinExistence type="predicted"/>
<dbReference type="Gene3D" id="3.40.50.150">
    <property type="entry name" value="Vaccinia Virus protein VP39"/>
    <property type="match status" value="1"/>
</dbReference>
<dbReference type="EMBL" id="FNJQ01000032">
    <property type="protein sequence ID" value="SDP64975.1"/>
    <property type="molecule type" value="Genomic_DNA"/>
</dbReference>
<dbReference type="SUPFAM" id="SSF53335">
    <property type="entry name" value="S-adenosyl-L-methionine-dependent methyltransferases"/>
    <property type="match status" value="1"/>
</dbReference>
<keyword evidence="1" id="KW-0489">Methyltransferase</keyword>
<dbReference type="AlphaFoldDB" id="A0A1H0UG14"/>
<dbReference type="InterPro" id="IPR029063">
    <property type="entry name" value="SAM-dependent_MTases_sf"/>
</dbReference>
<name>A0A1H0UG14_SELRU</name>